<name>A0ACA9SPW2_9GLOM</name>
<feature type="non-terminal residue" evidence="1">
    <location>
        <position position="57"/>
    </location>
</feature>
<sequence length="57" mass="6888">KYFEVSKDRIYDFCKVETLNLSNKKVKYGHKCLYDDSIRNISSYLQDKYSLNENKNK</sequence>
<accession>A0ACA9SPW2</accession>
<gene>
    <name evidence="1" type="ORF">RPERSI_LOCUS33898</name>
</gene>
<evidence type="ECO:0000313" key="1">
    <source>
        <dbReference type="EMBL" id="CAG8845945.1"/>
    </source>
</evidence>
<comment type="caution">
    <text evidence="1">The sequence shown here is derived from an EMBL/GenBank/DDBJ whole genome shotgun (WGS) entry which is preliminary data.</text>
</comment>
<reference evidence="1" key="1">
    <citation type="submission" date="2021-06" db="EMBL/GenBank/DDBJ databases">
        <authorList>
            <person name="Kallberg Y."/>
            <person name="Tangrot J."/>
            <person name="Rosling A."/>
        </authorList>
    </citation>
    <scope>NUCLEOTIDE SEQUENCE</scope>
    <source>
        <strain evidence="1">MA461A</strain>
    </source>
</reference>
<dbReference type="Proteomes" id="UP000789920">
    <property type="component" value="Unassembled WGS sequence"/>
</dbReference>
<evidence type="ECO:0000313" key="2">
    <source>
        <dbReference type="Proteomes" id="UP000789920"/>
    </source>
</evidence>
<feature type="non-terminal residue" evidence="1">
    <location>
        <position position="1"/>
    </location>
</feature>
<dbReference type="EMBL" id="CAJVQC010148989">
    <property type="protein sequence ID" value="CAG8845945.1"/>
    <property type="molecule type" value="Genomic_DNA"/>
</dbReference>
<keyword evidence="2" id="KW-1185">Reference proteome</keyword>
<proteinExistence type="predicted"/>
<organism evidence="1 2">
    <name type="scientific">Racocetra persica</name>
    <dbReference type="NCBI Taxonomy" id="160502"/>
    <lineage>
        <taxon>Eukaryota</taxon>
        <taxon>Fungi</taxon>
        <taxon>Fungi incertae sedis</taxon>
        <taxon>Mucoromycota</taxon>
        <taxon>Glomeromycotina</taxon>
        <taxon>Glomeromycetes</taxon>
        <taxon>Diversisporales</taxon>
        <taxon>Gigasporaceae</taxon>
        <taxon>Racocetra</taxon>
    </lineage>
</organism>
<protein>
    <submittedName>
        <fullName evidence="1">15899_t:CDS:1</fullName>
    </submittedName>
</protein>